<dbReference type="Proteomes" id="UP000622245">
    <property type="component" value="Unassembled WGS sequence"/>
</dbReference>
<name>A0ABS1YH68_9ACTN</name>
<reference evidence="1 2" key="1">
    <citation type="submission" date="2021-01" db="EMBL/GenBank/DDBJ databases">
        <title>Draft genome sequence of Micromonospora sp. strain STR1s_6.</title>
        <authorList>
            <person name="Karlyshev A."/>
            <person name="Jawad R."/>
        </authorList>
    </citation>
    <scope>NUCLEOTIDE SEQUENCE [LARGE SCALE GENOMIC DNA]</scope>
    <source>
        <strain evidence="1 2">STR1S-6</strain>
    </source>
</reference>
<keyword evidence="2" id="KW-1185">Reference proteome</keyword>
<organism evidence="1 2">
    <name type="scientific">Micromonospora tarensis</name>
    <dbReference type="NCBI Taxonomy" id="2806100"/>
    <lineage>
        <taxon>Bacteria</taxon>
        <taxon>Bacillati</taxon>
        <taxon>Actinomycetota</taxon>
        <taxon>Actinomycetes</taxon>
        <taxon>Micromonosporales</taxon>
        <taxon>Micromonosporaceae</taxon>
        <taxon>Micromonospora</taxon>
    </lineage>
</organism>
<evidence type="ECO:0000313" key="1">
    <source>
        <dbReference type="EMBL" id="MBM0276742.1"/>
    </source>
</evidence>
<dbReference type="RefSeq" id="WP_203149199.1">
    <property type="nucleotide sequence ID" value="NZ_JAEVHL010000068.1"/>
</dbReference>
<sequence length="84" mass="9738">MLSSFYQAKLNLTPLLFRGLNGALYSHQRVSNTNFRILFVFVVYDTRLQSTNRTHANLEQDVSIITADLMRRQVVLYAQQMAID</sequence>
<protein>
    <submittedName>
        <fullName evidence="1">Uncharacterized protein</fullName>
    </submittedName>
</protein>
<accession>A0ABS1YH68</accession>
<evidence type="ECO:0000313" key="2">
    <source>
        <dbReference type="Proteomes" id="UP000622245"/>
    </source>
</evidence>
<comment type="caution">
    <text evidence="1">The sequence shown here is derived from an EMBL/GenBank/DDBJ whole genome shotgun (WGS) entry which is preliminary data.</text>
</comment>
<proteinExistence type="predicted"/>
<gene>
    <name evidence="1" type="ORF">JM949_15625</name>
</gene>
<dbReference type="EMBL" id="JAEVHL010000068">
    <property type="protein sequence ID" value="MBM0276742.1"/>
    <property type="molecule type" value="Genomic_DNA"/>
</dbReference>